<evidence type="ECO:0000313" key="2">
    <source>
        <dbReference type="EMBL" id="KAF2144003.1"/>
    </source>
</evidence>
<proteinExistence type="predicted"/>
<dbReference type="GeneID" id="54302263"/>
<dbReference type="InterPro" id="IPR005198">
    <property type="entry name" value="Glyco_hydro_76"/>
</dbReference>
<dbReference type="RefSeq" id="XP_033399715.1">
    <property type="nucleotide sequence ID" value="XM_033544767.1"/>
</dbReference>
<dbReference type="Gene3D" id="1.50.10.20">
    <property type="match status" value="1"/>
</dbReference>
<feature type="region of interest" description="Disordered" evidence="1">
    <location>
        <begin position="220"/>
        <end position="245"/>
    </location>
</feature>
<gene>
    <name evidence="2" type="ORF">K452DRAFT_325310</name>
</gene>
<accession>A0A6A6BKU4</accession>
<organism evidence="2 3">
    <name type="scientific">Aplosporella prunicola CBS 121167</name>
    <dbReference type="NCBI Taxonomy" id="1176127"/>
    <lineage>
        <taxon>Eukaryota</taxon>
        <taxon>Fungi</taxon>
        <taxon>Dikarya</taxon>
        <taxon>Ascomycota</taxon>
        <taxon>Pezizomycotina</taxon>
        <taxon>Dothideomycetes</taxon>
        <taxon>Dothideomycetes incertae sedis</taxon>
        <taxon>Botryosphaeriales</taxon>
        <taxon>Aplosporellaceae</taxon>
        <taxon>Aplosporella</taxon>
    </lineage>
</organism>
<dbReference type="AlphaFoldDB" id="A0A6A6BKU4"/>
<sequence length="559" mass="61174">MLVPGQQQQQQQQQHSLALDPLDELHAALATMQSQYFELWLGQWPQAIDWTAAVTATHVSSSLRSLTHALARHQDRIGPVRVENELNRFFEHVVAYYFGEDAFALRMQAYDDMLWVVLGWLEGIKFTREQAALHERRHGARDADEPATQWHGTQFVSAFAHRAHIFYDIARQGWDTRLCGGGMTWNPHLLPYKNAITNELYISASVGMYLDFPGDENTSPFLASGSSSGSGNDDDDAALPPARPHDSAFLRAAQDGYAWLKRSNMTDDAGLYVDGFHITDFGKNGSIGTGKCDERNDMVYTYNQGVLLSGLRGLWESTGKTAYLEDGHALVRSVIAATGWDAERGEAGEAGDDAWHPLGRAGILHDACDRDATCSQDGQTFKGIFFNHFTAFCAPLPAQPRVPDVSFGADAELRSLHLSSCRGYAAWVARNAKAALATRDQAGRFGGWWGAGVGIGEEGIVVPASATDYRNDGDVLAREPWSVSDTDASSEPSSQSQRPPQCPRRPGARRARTAEAAAADDPNDRGRGRTVETQGGGVAVVRALWEFVALFEGEKGESE</sequence>
<feature type="compositionally biased region" description="Low complexity" evidence="1">
    <location>
        <begin position="484"/>
        <end position="499"/>
    </location>
</feature>
<dbReference type="Pfam" id="PF03663">
    <property type="entry name" value="Glyco_hydro_76"/>
    <property type="match status" value="1"/>
</dbReference>
<dbReference type="OrthoDB" id="4104179at2759"/>
<dbReference type="InterPro" id="IPR008928">
    <property type="entry name" value="6-hairpin_glycosidase_sf"/>
</dbReference>
<dbReference type="InterPro" id="IPR053169">
    <property type="entry name" value="MUG_Protein"/>
</dbReference>
<dbReference type="SUPFAM" id="SSF48208">
    <property type="entry name" value="Six-hairpin glycosidases"/>
    <property type="match status" value="1"/>
</dbReference>
<dbReference type="Proteomes" id="UP000799438">
    <property type="component" value="Unassembled WGS sequence"/>
</dbReference>
<dbReference type="GO" id="GO:0016787">
    <property type="term" value="F:hydrolase activity"/>
    <property type="evidence" value="ECO:0007669"/>
    <property type="project" value="UniProtKB-KW"/>
</dbReference>
<reference evidence="2" key="1">
    <citation type="journal article" date="2020" name="Stud. Mycol.">
        <title>101 Dothideomycetes genomes: a test case for predicting lifestyles and emergence of pathogens.</title>
        <authorList>
            <person name="Haridas S."/>
            <person name="Albert R."/>
            <person name="Binder M."/>
            <person name="Bloem J."/>
            <person name="Labutti K."/>
            <person name="Salamov A."/>
            <person name="Andreopoulos B."/>
            <person name="Baker S."/>
            <person name="Barry K."/>
            <person name="Bills G."/>
            <person name="Bluhm B."/>
            <person name="Cannon C."/>
            <person name="Castanera R."/>
            <person name="Culley D."/>
            <person name="Daum C."/>
            <person name="Ezra D."/>
            <person name="Gonzalez J."/>
            <person name="Henrissat B."/>
            <person name="Kuo A."/>
            <person name="Liang C."/>
            <person name="Lipzen A."/>
            <person name="Lutzoni F."/>
            <person name="Magnuson J."/>
            <person name="Mondo S."/>
            <person name="Nolan M."/>
            <person name="Ohm R."/>
            <person name="Pangilinan J."/>
            <person name="Park H.-J."/>
            <person name="Ramirez L."/>
            <person name="Alfaro M."/>
            <person name="Sun H."/>
            <person name="Tritt A."/>
            <person name="Yoshinaga Y."/>
            <person name="Zwiers L.-H."/>
            <person name="Turgeon B."/>
            <person name="Goodwin S."/>
            <person name="Spatafora J."/>
            <person name="Crous P."/>
            <person name="Grigoriev I."/>
        </authorList>
    </citation>
    <scope>NUCLEOTIDE SEQUENCE</scope>
    <source>
        <strain evidence="2">CBS 121167</strain>
    </source>
</reference>
<name>A0A6A6BKU4_9PEZI</name>
<keyword evidence="3" id="KW-1185">Reference proteome</keyword>
<protein>
    <submittedName>
        <fullName evidence="2">Glycoside hydrolase family 76 protein</fullName>
    </submittedName>
</protein>
<dbReference type="GO" id="GO:0005975">
    <property type="term" value="P:carbohydrate metabolic process"/>
    <property type="evidence" value="ECO:0007669"/>
    <property type="project" value="InterPro"/>
</dbReference>
<dbReference type="PANTHER" id="PTHR47791:SF2">
    <property type="entry name" value="ENDO MANNANASE, GH76 FAMILY (EUROFUNG)"/>
    <property type="match status" value="1"/>
</dbReference>
<dbReference type="PANTHER" id="PTHR47791">
    <property type="entry name" value="MEIOTICALLY UP-REGULATED GENE 191 PROTEIN"/>
    <property type="match status" value="1"/>
</dbReference>
<evidence type="ECO:0000256" key="1">
    <source>
        <dbReference type="SAM" id="MobiDB-lite"/>
    </source>
</evidence>
<dbReference type="EMBL" id="ML995480">
    <property type="protein sequence ID" value="KAF2144003.1"/>
    <property type="molecule type" value="Genomic_DNA"/>
</dbReference>
<evidence type="ECO:0000313" key="3">
    <source>
        <dbReference type="Proteomes" id="UP000799438"/>
    </source>
</evidence>
<keyword evidence="2" id="KW-0378">Hydrolase</keyword>
<feature type="region of interest" description="Disordered" evidence="1">
    <location>
        <begin position="482"/>
        <end position="535"/>
    </location>
</feature>